<protein>
    <submittedName>
        <fullName evidence="1">Uncharacterized protein</fullName>
    </submittedName>
</protein>
<dbReference type="InterPro" id="IPR005368">
    <property type="entry name" value="UPF0175"/>
</dbReference>
<evidence type="ECO:0000313" key="1">
    <source>
        <dbReference type="EMBL" id="APW61769.1"/>
    </source>
</evidence>
<reference evidence="2" key="1">
    <citation type="submission" date="2016-12" db="EMBL/GenBank/DDBJ databases">
        <title>Comparative genomics of four Isosphaeraceae planctomycetes: a common pool of plasmids and glycoside hydrolase genes.</title>
        <authorList>
            <person name="Ivanova A."/>
        </authorList>
    </citation>
    <scope>NUCLEOTIDE SEQUENCE [LARGE SCALE GENOMIC DNA]</scope>
    <source>
        <strain evidence="2">PX4</strain>
    </source>
</reference>
<dbReference type="RefSeq" id="WP_076347376.1">
    <property type="nucleotide sequence ID" value="NZ_CP019082.1"/>
</dbReference>
<evidence type="ECO:0000313" key="2">
    <source>
        <dbReference type="Proteomes" id="UP000186309"/>
    </source>
</evidence>
<proteinExistence type="predicted"/>
<dbReference type="Proteomes" id="UP000186309">
    <property type="component" value="Chromosome"/>
</dbReference>
<dbReference type="KEGG" id="pbor:BSF38_03297"/>
<gene>
    <name evidence="1" type="ORF">BSF38_03297</name>
</gene>
<dbReference type="EMBL" id="CP019082">
    <property type="protein sequence ID" value="APW61769.1"/>
    <property type="molecule type" value="Genomic_DNA"/>
</dbReference>
<dbReference type="AlphaFoldDB" id="A0A1U7CS98"/>
<dbReference type="Pfam" id="PF03683">
    <property type="entry name" value="UPF0175"/>
    <property type="match status" value="1"/>
</dbReference>
<name>A0A1U7CS98_9BACT</name>
<dbReference type="STRING" id="1387353.BSF38_03297"/>
<sequence length="87" mass="10371">MTISFELPSEIEERIRNESIDVNDKAKEAFLVELYREQKITQYQLGQTLGLDDYETDGLLKRYGVGYELSLDEFEEQRAYLRERRSQ</sequence>
<dbReference type="OrthoDB" id="288138at2"/>
<keyword evidence="2" id="KW-1185">Reference proteome</keyword>
<organism evidence="1 2">
    <name type="scientific">Paludisphaera borealis</name>
    <dbReference type="NCBI Taxonomy" id="1387353"/>
    <lineage>
        <taxon>Bacteria</taxon>
        <taxon>Pseudomonadati</taxon>
        <taxon>Planctomycetota</taxon>
        <taxon>Planctomycetia</taxon>
        <taxon>Isosphaerales</taxon>
        <taxon>Isosphaeraceae</taxon>
        <taxon>Paludisphaera</taxon>
    </lineage>
</organism>
<accession>A0A1U7CS98</accession>